<keyword evidence="2" id="KW-1185">Reference proteome</keyword>
<dbReference type="GO" id="GO:0016746">
    <property type="term" value="F:acyltransferase activity"/>
    <property type="evidence" value="ECO:0007669"/>
    <property type="project" value="UniProtKB-KW"/>
</dbReference>
<protein>
    <submittedName>
        <fullName evidence="1">Acyltransferase</fullName>
    </submittedName>
</protein>
<dbReference type="PANTHER" id="PTHR23416">
    <property type="entry name" value="SIALIC ACID SYNTHASE-RELATED"/>
    <property type="match status" value="1"/>
</dbReference>
<comment type="caution">
    <text evidence="1">The sequence shown here is derived from an EMBL/GenBank/DDBJ whole genome shotgun (WGS) entry which is preliminary data.</text>
</comment>
<name>A0A7C9TLH0_9BURK</name>
<evidence type="ECO:0000313" key="1">
    <source>
        <dbReference type="EMBL" id="NDY92602.1"/>
    </source>
</evidence>
<dbReference type="EMBL" id="JAAGOH010000019">
    <property type="protein sequence ID" value="NDY92602.1"/>
    <property type="molecule type" value="Genomic_DNA"/>
</dbReference>
<dbReference type="Pfam" id="PF00132">
    <property type="entry name" value="Hexapep"/>
    <property type="match status" value="1"/>
</dbReference>
<dbReference type="RefSeq" id="WP_163458623.1">
    <property type="nucleotide sequence ID" value="NZ_JAAGOH010000019.1"/>
</dbReference>
<reference evidence="1 2" key="1">
    <citation type="submission" date="2020-02" db="EMBL/GenBank/DDBJ databases">
        <title>Ideonella bacterium strain TBM-1.</title>
        <authorList>
            <person name="Chen W.-M."/>
        </authorList>
    </citation>
    <scope>NUCLEOTIDE SEQUENCE [LARGE SCALE GENOMIC DNA]</scope>
    <source>
        <strain evidence="1 2">TBM-1</strain>
    </source>
</reference>
<accession>A0A7C9TLH0</accession>
<dbReference type="Gene3D" id="2.160.10.10">
    <property type="entry name" value="Hexapeptide repeat proteins"/>
    <property type="match status" value="1"/>
</dbReference>
<dbReference type="InterPro" id="IPR011004">
    <property type="entry name" value="Trimer_LpxA-like_sf"/>
</dbReference>
<proteinExistence type="predicted"/>
<dbReference type="AlphaFoldDB" id="A0A7C9TLH0"/>
<dbReference type="PANTHER" id="PTHR23416:SF78">
    <property type="entry name" value="LIPOPOLYSACCHARIDE BIOSYNTHESIS O-ACETYL TRANSFERASE WBBJ-RELATED"/>
    <property type="match status" value="1"/>
</dbReference>
<sequence length="197" mass="20407">MALWRYAWDALGARWRAGWWRLAWGVQAGARAKVHRGVRWRGERGALVLGAGAELYPGTALLCTRGGRLRLGAGSHIAPGGHLLVGGQVLDIGDAVAIGPQVAIFCESNGTAAGAPFVAQRVAAPVRIGRNVFLGARVTVLPGAVIEDGVVVAAHAVVRGRLASGWVYGGVPAQPLHRLRADQGAPAAAAVAQDRQA</sequence>
<keyword evidence="1" id="KW-0012">Acyltransferase</keyword>
<dbReference type="Proteomes" id="UP000484255">
    <property type="component" value="Unassembled WGS sequence"/>
</dbReference>
<organism evidence="1 2">
    <name type="scientific">Ideonella livida</name>
    <dbReference type="NCBI Taxonomy" id="2707176"/>
    <lineage>
        <taxon>Bacteria</taxon>
        <taxon>Pseudomonadati</taxon>
        <taxon>Pseudomonadota</taxon>
        <taxon>Betaproteobacteria</taxon>
        <taxon>Burkholderiales</taxon>
        <taxon>Sphaerotilaceae</taxon>
        <taxon>Ideonella</taxon>
    </lineage>
</organism>
<evidence type="ECO:0000313" key="2">
    <source>
        <dbReference type="Proteomes" id="UP000484255"/>
    </source>
</evidence>
<dbReference type="SUPFAM" id="SSF51161">
    <property type="entry name" value="Trimeric LpxA-like enzymes"/>
    <property type="match status" value="1"/>
</dbReference>
<dbReference type="InterPro" id="IPR001451">
    <property type="entry name" value="Hexapep"/>
</dbReference>
<dbReference type="InterPro" id="IPR051159">
    <property type="entry name" value="Hexapeptide_acetyltransf"/>
</dbReference>
<gene>
    <name evidence="1" type="ORF">G3A44_15540</name>
</gene>
<keyword evidence="1" id="KW-0808">Transferase</keyword>